<dbReference type="InterPro" id="IPR035952">
    <property type="entry name" value="Rhomboid-like_sf"/>
</dbReference>
<sequence length="119" mass="12524">MILALVALNVAAFLLEQAYPQTLIDLFALWPPAPAGVPAFHPAFHVWQLVTYSALHANLTHLAVDVIGLHLFGRDLELALGWLRLAALYLASVAAGGRVPALLVQQAGPPAIGGARSCA</sequence>
<dbReference type="Pfam" id="PF01694">
    <property type="entry name" value="Rhomboid"/>
    <property type="match status" value="1"/>
</dbReference>
<dbReference type="OrthoDB" id="9778341at2"/>
<dbReference type="SUPFAM" id="SSF144091">
    <property type="entry name" value="Rhomboid-like"/>
    <property type="match status" value="1"/>
</dbReference>
<evidence type="ECO:0000259" key="5">
    <source>
        <dbReference type="Pfam" id="PF01694"/>
    </source>
</evidence>
<evidence type="ECO:0000313" key="6">
    <source>
        <dbReference type="EMBL" id="TKC86266.1"/>
    </source>
</evidence>
<keyword evidence="3" id="KW-1133">Transmembrane helix</keyword>
<comment type="caution">
    <text evidence="6">The sequence shown here is derived from an EMBL/GenBank/DDBJ whole genome shotgun (WGS) entry which is preliminary data.</text>
</comment>
<gene>
    <name evidence="6" type="ORF">FAZ69_20645</name>
</gene>
<keyword evidence="7" id="KW-1185">Reference proteome</keyword>
<dbReference type="InterPro" id="IPR022764">
    <property type="entry name" value="Peptidase_S54_rhomboid_dom"/>
</dbReference>
<evidence type="ECO:0000256" key="1">
    <source>
        <dbReference type="ARBA" id="ARBA00004141"/>
    </source>
</evidence>
<feature type="domain" description="Peptidase S54 rhomboid" evidence="5">
    <location>
        <begin position="45"/>
        <end position="114"/>
    </location>
</feature>
<dbReference type="Gene3D" id="1.20.1540.10">
    <property type="entry name" value="Rhomboid-like"/>
    <property type="match status" value="1"/>
</dbReference>
<keyword evidence="6" id="KW-0378">Hydrolase</keyword>
<evidence type="ECO:0000256" key="2">
    <source>
        <dbReference type="ARBA" id="ARBA00022692"/>
    </source>
</evidence>
<accession>A0A4U1I002</accession>
<dbReference type="EMBL" id="SWJE01000011">
    <property type="protein sequence ID" value="TKC86266.1"/>
    <property type="molecule type" value="Genomic_DNA"/>
</dbReference>
<evidence type="ECO:0000313" key="7">
    <source>
        <dbReference type="Proteomes" id="UP000305539"/>
    </source>
</evidence>
<reference evidence="6 7" key="1">
    <citation type="submission" date="2019-04" db="EMBL/GenBank/DDBJ databases">
        <title>Trinickia sp. 7GSK02, isolated from subtropical forest soil.</title>
        <authorList>
            <person name="Gao Z.-H."/>
            <person name="Qiu L.-H."/>
        </authorList>
    </citation>
    <scope>NUCLEOTIDE SEQUENCE [LARGE SCALE GENOMIC DNA]</scope>
    <source>
        <strain evidence="6 7">7GSK02</strain>
    </source>
</reference>
<comment type="subcellular location">
    <subcellularLocation>
        <location evidence="1">Membrane</location>
        <topology evidence="1">Multi-pass membrane protein</topology>
    </subcellularLocation>
</comment>
<dbReference type="RefSeq" id="WP_136896949.1">
    <property type="nucleotide sequence ID" value="NZ_SWJE01000011.1"/>
</dbReference>
<evidence type="ECO:0000256" key="4">
    <source>
        <dbReference type="ARBA" id="ARBA00023136"/>
    </source>
</evidence>
<keyword evidence="6" id="KW-0645">Protease</keyword>
<name>A0A4U1I002_9BURK</name>
<dbReference type="GO" id="GO:0004252">
    <property type="term" value="F:serine-type endopeptidase activity"/>
    <property type="evidence" value="ECO:0007669"/>
    <property type="project" value="InterPro"/>
</dbReference>
<keyword evidence="2" id="KW-0812">Transmembrane</keyword>
<evidence type="ECO:0000256" key="3">
    <source>
        <dbReference type="ARBA" id="ARBA00022989"/>
    </source>
</evidence>
<organism evidence="6 7">
    <name type="scientific">Trinickia terrae</name>
    <dbReference type="NCBI Taxonomy" id="2571161"/>
    <lineage>
        <taxon>Bacteria</taxon>
        <taxon>Pseudomonadati</taxon>
        <taxon>Pseudomonadota</taxon>
        <taxon>Betaproteobacteria</taxon>
        <taxon>Burkholderiales</taxon>
        <taxon>Burkholderiaceae</taxon>
        <taxon>Trinickia</taxon>
    </lineage>
</organism>
<protein>
    <submittedName>
        <fullName evidence="6">Rhomboid family intramembrane serine protease</fullName>
    </submittedName>
</protein>
<dbReference type="AlphaFoldDB" id="A0A4U1I002"/>
<dbReference type="GO" id="GO:0016020">
    <property type="term" value="C:membrane"/>
    <property type="evidence" value="ECO:0007669"/>
    <property type="project" value="UniProtKB-SubCell"/>
</dbReference>
<dbReference type="GO" id="GO:0006508">
    <property type="term" value="P:proteolysis"/>
    <property type="evidence" value="ECO:0007669"/>
    <property type="project" value="UniProtKB-KW"/>
</dbReference>
<proteinExistence type="predicted"/>
<dbReference type="Proteomes" id="UP000305539">
    <property type="component" value="Unassembled WGS sequence"/>
</dbReference>
<keyword evidence="4" id="KW-0472">Membrane</keyword>